<name>A0ABQ3UQM7_9CHLR</name>
<comment type="caution">
    <text evidence="2">The sequence shown here is derived from an EMBL/GenBank/DDBJ whole genome shotgun (WGS) entry which is preliminary data.</text>
</comment>
<evidence type="ECO:0000313" key="2">
    <source>
        <dbReference type="EMBL" id="GHO55093.1"/>
    </source>
</evidence>
<dbReference type="SUPFAM" id="SSF46785">
    <property type="entry name" value="Winged helix' DNA-binding domain"/>
    <property type="match status" value="1"/>
</dbReference>
<organism evidence="2 3">
    <name type="scientific">Ktedonobacter robiniae</name>
    <dbReference type="NCBI Taxonomy" id="2778365"/>
    <lineage>
        <taxon>Bacteria</taxon>
        <taxon>Bacillati</taxon>
        <taxon>Chloroflexota</taxon>
        <taxon>Ktedonobacteria</taxon>
        <taxon>Ktedonobacterales</taxon>
        <taxon>Ktedonobacteraceae</taxon>
        <taxon>Ktedonobacter</taxon>
    </lineage>
</organism>
<evidence type="ECO:0000259" key="1">
    <source>
        <dbReference type="Pfam" id="PF03551"/>
    </source>
</evidence>
<dbReference type="InterPro" id="IPR052509">
    <property type="entry name" value="Metal_resp_DNA-bind_regulator"/>
</dbReference>
<dbReference type="RefSeq" id="WP_201371731.1">
    <property type="nucleotide sequence ID" value="NZ_BNJG01000001.1"/>
</dbReference>
<dbReference type="PANTHER" id="PTHR33169">
    <property type="entry name" value="PADR-FAMILY TRANSCRIPTIONAL REGULATOR"/>
    <property type="match status" value="1"/>
</dbReference>
<dbReference type="PANTHER" id="PTHR33169:SF13">
    <property type="entry name" value="PADR-FAMILY TRANSCRIPTIONAL REGULATOR"/>
    <property type="match status" value="1"/>
</dbReference>
<dbReference type="InterPro" id="IPR005149">
    <property type="entry name" value="Tscrpt_reg_PadR_N"/>
</dbReference>
<reference evidence="2 3" key="1">
    <citation type="journal article" date="2021" name="Int. J. Syst. Evol. Microbiol.">
        <title>Reticulibacter mediterranei gen. nov., sp. nov., within the new family Reticulibacteraceae fam. nov., and Ktedonospora formicarum gen. nov., sp. nov., Ktedonobacter robiniae sp. nov., Dictyobacter formicarum sp. nov. and Dictyobacter arantiisoli sp. nov., belonging to the class Ktedonobacteria.</title>
        <authorList>
            <person name="Yabe S."/>
            <person name="Zheng Y."/>
            <person name="Wang C.M."/>
            <person name="Sakai Y."/>
            <person name="Abe K."/>
            <person name="Yokota A."/>
            <person name="Donadio S."/>
            <person name="Cavaletti L."/>
            <person name="Monciardini P."/>
        </authorList>
    </citation>
    <scope>NUCLEOTIDE SEQUENCE [LARGE SCALE GENOMIC DNA]</scope>
    <source>
        <strain evidence="2 3">SOSP1-30</strain>
    </source>
</reference>
<sequence length="119" mass="13616">METEEDVTPLTPAVFYILFSLATGEKHGYEIMKQVRQDTQGKITMGNGTLYGSIKRMLADGFIEDAGEQIDPDKERRKYYRLTERGKQALGAEMQRYVETVLLMQKRRLIPGLSVQVNL</sequence>
<dbReference type="Proteomes" id="UP000654345">
    <property type="component" value="Unassembled WGS sequence"/>
</dbReference>
<accession>A0ABQ3UQM7</accession>
<protein>
    <submittedName>
        <fullName evidence="2">PadR family transcriptional regulator</fullName>
    </submittedName>
</protein>
<dbReference type="InterPro" id="IPR036388">
    <property type="entry name" value="WH-like_DNA-bd_sf"/>
</dbReference>
<feature type="domain" description="Transcription regulator PadR N-terminal" evidence="1">
    <location>
        <begin position="17"/>
        <end position="91"/>
    </location>
</feature>
<dbReference type="EMBL" id="BNJG01000001">
    <property type="protein sequence ID" value="GHO55093.1"/>
    <property type="molecule type" value="Genomic_DNA"/>
</dbReference>
<dbReference type="InterPro" id="IPR036390">
    <property type="entry name" value="WH_DNA-bd_sf"/>
</dbReference>
<gene>
    <name evidence="2" type="ORF">KSB_35680</name>
</gene>
<evidence type="ECO:0000313" key="3">
    <source>
        <dbReference type="Proteomes" id="UP000654345"/>
    </source>
</evidence>
<dbReference type="Pfam" id="PF03551">
    <property type="entry name" value="PadR"/>
    <property type="match status" value="1"/>
</dbReference>
<keyword evidence="3" id="KW-1185">Reference proteome</keyword>
<proteinExistence type="predicted"/>
<dbReference type="Gene3D" id="1.10.10.10">
    <property type="entry name" value="Winged helix-like DNA-binding domain superfamily/Winged helix DNA-binding domain"/>
    <property type="match status" value="1"/>
</dbReference>